<protein>
    <recommendedName>
        <fullName evidence="4">EcsC family protein</fullName>
    </recommendedName>
</protein>
<feature type="compositionally biased region" description="Acidic residues" evidence="1">
    <location>
        <begin position="1"/>
        <end position="18"/>
    </location>
</feature>
<dbReference type="RefSeq" id="WP_171186192.1">
    <property type="nucleotide sequence ID" value="NZ_WTPX01000050.1"/>
</dbReference>
<keyword evidence="3" id="KW-1185">Reference proteome</keyword>
<proteinExistence type="predicted"/>
<organism evidence="2 3">
    <name type="scientific">Alienimonas chondri</name>
    <dbReference type="NCBI Taxonomy" id="2681879"/>
    <lineage>
        <taxon>Bacteria</taxon>
        <taxon>Pseudomonadati</taxon>
        <taxon>Planctomycetota</taxon>
        <taxon>Planctomycetia</taxon>
        <taxon>Planctomycetales</taxon>
        <taxon>Planctomycetaceae</taxon>
        <taxon>Alienimonas</taxon>
    </lineage>
</organism>
<dbReference type="Pfam" id="PF12787">
    <property type="entry name" value="EcsC"/>
    <property type="match status" value="1"/>
</dbReference>
<dbReference type="Proteomes" id="UP000609651">
    <property type="component" value="Unassembled WGS sequence"/>
</dbReference>
<name>A0ABX1VEV3_9PLAN</name>
<dbReference type="EMBL" id="WTPX01000050">
    <property type="protein sequence ID" value="NNJ25808.1"/>
    <property type="molecule type" value="Genomic_DNA"/>
</dbReference>
<comment type="caution">
    <text evidence="2">The sequence shown here is derived from an EMBL/GenBank/DDBJ whole genome shotgun (WGS) entry which is preliminary data.</text>
</comment>
<sequence length="323" mass="34160">MPDESDPPTSTESDDDESVLFGDIGSRDADSETMLESDYDPSALKAAAANGKLSAEAREELEDAVEVLEYRGMLRQLSDALGARFERTVDFLPEIAQGKVEEVTTASLKAALNVAVKTMDKKSESASWDLSHKLAGAAIGMVGGAFGLPSALMELPLSTTVMLRSVADIARANGEDLTKLETRLECLNVFALGGGIPEDGDEAEVADDGYDSAYFATRVLLGQEIGAATKSIAARGLSDDAAAPVVRFVSKIAARYGVKVSEKMAAMAVPILGAAAGAAINVAFTSHFQSVARAHFTVRRLERDYGAAVVKQEYFRLAKTLNG</sequence>
<evidence type="ECO:0000313" key="3">
    <source>
        <dbReference type="Proteomes" id="UP000609651"/>
    </source>
</evidence>
<dbReference type="PANTHER" id="PTHR41260">
    <property type="entry name" value="PROTEIN ECSC"/>
    <property type="match status" value="1"/>
</dbReference>
<feature type="region of interest" description="Disordered" evidence="1">
    <location>
        <begin position="1"/>
        <end position="38"/>
    </location>
</feature>
<dbReference type="InterPro" id="IPR024787">
    <property type="entry name" value="EcsC"/>
</dbReference>
<evidence type="ECO:0008006" key="4">
    <source>
        <dbReference type="Google" id="ProtNLM"/>
    </source>
</evidence>
<evidence type="ECO:0000313" key="2">
    <source>
        <dbReference type="EMBL" id="NNJ25808.1"/>
    </source>
</evidence>
<accession>A0ABX1VEV3</accession>
<evidence type="ECO:0000256" key="1">
    <source>
        <dbReference type="SAM" id="MobiDB-lite"/>
    </source>
</evidence>
<gene>
    <name evidence="2" type="ORF">LzC2_18830</name>
</gene>
<reference evidence="2 3" key="1">
    <citation type="journal article" date="2020" name="Syst. Appl. Microbiol.">
        <title>Alienimonas chondri sp. nov., a novel planctomycete isolated from the biofilm of the red alga Chondrus crispus.</title>
        <authorList>
            <person name="Vitorino I."/>
            <person name="Albuquerque L."/>
            <person name="Wiegand S."/>
            <person name="Kallscheuer N."/>
            <person name="da Costa M.S."/>
            <person name="Lobo-da-Cunha A."/>
            <person name="Jogler C."/>
            <person name="Lage O.M."/>
        </authorList>
    </citation>
    <scope>NUCLEOTIDE SEQUENCE [LARGE SCALE GENOMIC DNA]</scope>
    <source>
        <strain evidence="2 3">LzC2</strain>
    </source>
</reference>
<dbReference type="PANTHER" id="PTHR41260:SF1">
    <property type="entry name" value="PROTEIN ECSC"/>
    <property type="match status" value="1"/>
</dbReference>